<dbReference type="EMBL" id="VDDC01000024">
    <property type="protein sequence ID" value="TNH38714.1"/>
    <property type="molecule type" value="Genomic_DNA"/>
</dbReference>
<evidence type="ECO:0000313" key="3">
    <source>
        <dbReference type="Proteomes" id="UP000304880"/>
    </source>
</evidence>
<accession>A0A5C4R4V8</accession>
<name>A0A5C4R4V8_9RHOB</name>
<dbReference type="Proteomes" id="UP000304880">
    <property type="component" value="Unassembled WGS sequence"/>
</dbReference>
<feature type="transmembrane region" description="Helical" evidence="1">
    <location>
        <begin position="23"/>
        <end position="46"/>
    </location>
</feature>
<keyword evidence="3" id="KW-1185">Reference proteome</keyword>
<sequence length="264" mass="28441">MAHHHDTGRAACGRRHGAAAARAVPAVGIMSGLLTLLVLAGGMLAAGQAGAASFTPPAGCTLNVTVQNRSCTVSQYYTCNADPEGYQHSAHFGREGLYHLSTIDAETRWIESQSMSSGLIDRLVEEADDHASFSELLATGRDDFDFWTQTDDGQRLHHQGADTLTGETVTIDGQALERTRFRLTTRDAGGEVLITREGSQYISREFNRFYGGTETGSDWTGAKTETDDSPVLFTFPGEAGFGSTTPQFDCDQLLTQIPQERAAS</sequence>
<evidence type="ECO:0000313" key="2">
    <source>
        <dbReference type="EMBL" id="TNH38714.1"/>
    </source>
</evidence>
<organism evidence="2 3">
    <name type="scientific">Paracoccus haeundaensis</name>
    <dbReference type="NCBI Taxonomy" id="225362"/>
    <lineage>
        <taxon>Bacteria</taxon>
        <taxon>Pseudomonadati</taxon>
        <taxon>Pseudomonadota</taxon>
        <taxon>Alphaproteobacteria</taxon>
        <taxon>Rhodobacterales</taxon>
        <taxon>Paracoccaceae</taxon>
        <taxon>Paracoccus</taxon>
    </lineage>
</organism>
<keyword evidence="1" id="KW-0812">Transmembrane</keyword>
<reference evidence="2 3" key="1">
    <citation type="submission" date="2019-06" db="EMBL/GenBank/DDBJ databases">
        <authorList>
            <person name="Li J."/>
        </authorList>
    </citation>
    <scope>NUCLEOTIDE SEQUENCE [LARGE SCALE GENOMIC DNA]</scope>
    <source>
        <strain evidence="2 3">CGMCC 1.8012</strain>
    </source>
</reference>
<dbReference type="RefSeq" id="WP_139598972.1">
    <property type="nucleotide sequence ID" value="NZ_VDDC01000024.1"/>
</dbReference>
<protein>
    <submittedName>
        <fullName evidence="2">Uncharacterized protein</fullName>
    </submittedName>
</protein>
<comment type="caution">
    <text evidence="2">The sequence shown here is derived from an EMBL/GenBank/DDBJ whole genome shotgun (WGS) entry which is preliminary data.</text>
</comment>
<keyword evidence="1" id="KW-1133">Transmembrane helix</keyword>
<keyword evidence="1" id="KW-0472">Membrane</keyword>
<proteinExistence type="predicted"/>
<dbReference type="AlphaFoldDB" id="A0A5C4R4V8"/>
<evidence type="ECO:0000256" key="1">
    <source>
        <dbReference type="SAM" id="Phobius"/>
    </source>
</evidence>
<gene>
    <name evidence="2" type="ORF">FHD67_13275</name>
</gene>